<feature type="region of interest" description="Disordered" evidence="1">
    <location>
        <begin position="1"/>
        <end position="35"/>
    </location>
</feature>
<evidence type="ECO:0000313" key="3">
    <source>
        <dbReference type="EMBL" id="KAK7039890.1"/>
    </source>
</evidence>
<dbReference type="AlphaFoldDB" id="A0AAW0CJ80"/>
<evidence type="ECO:0000256" key="1">
    <source>
        <dbReference type="SAM" id="MobiDB-lite"/>
    </source>
</evidence>
<evidence type="ECO:0000313" key="4">
    <source>
        <dbReference type="Proteomes" id="UP001362999"/>
    </source>
</evidence>
<dbReference type="Proteomes" id="UP001362999">
    <property type="component" value="Unassembled WGS sequence"/>
</dbReference>
<keyword evidence="4" id="KW-1185">Reference proteome</keyword>
<accession>A0AAW0CJ80</accession>
<dbReference type="EMBL" id="JAWWNJ010000016">
    <property type="protein sequence ID" value="KAK7039890.1"/>
    <property type="molecule type" value="Genomic_DNA"/>
</dbReference>
<protein>
    <recommendedName>
        <fullName evidence="2">T6SS Phospholipase effector Tle1-like catalytic domain-containing protein</fullName>
    </recommendedName>
</protein>
<feature type="compositionally biased region" description="Polar residues" evidence="1">
    <location>
        <begin position="1"/>
        <end position="26"/>
    </location>
</feature>
<feature type="domain" description="T6SS Phospholipase effector Tle1-like catalytic" evidence="2">
    <location>
        <begin position="72"/>
        <end position="281"/>
    </location>
</feature>
<gene>
    <name evidence="3" type="ORF">R3P38DRAFT_3181716</name>
</gene>
<organism evidence="3 4">
    <name type="scientific">Favolaschia claudopus</name>
    <dbReference type="NCBI Taxonomy" id="2862362"/>
    <lineage>
        <taxon>Eukaryota</taxon>
        <taxon>Fungi</taxon>
        <taxon>Dikarya</taxon>
        <taxon>Basidiomycota</taxon>
        <taxon>Agaricomycotina</taxon>
        <taxon>Agaricomycetes</taxon>
        <taxon>Agaricomycetidae</taxon>
        <taxon>Agaricales</taxon>
        <taxon>Marasmiineae</taxon>
        <taxon>Mycenaceae</taxon>
        <taxon>Favolaschia</taxon>
    </lineage>
</organism>
<reference evidence="3 4" key="1">
    <citation type="journal article" date="2024" name="J Genomics">
        <title>Draft genome sequencing and assembly of Favolaschia claudopus CIRM-BRFM 2984 isolated from oak limbs.</title>
        <authorList>
            <person name="Navarro D."/>
            <person name="Drula E."/>
            <person name="Chaduli D."/>
            <person name="Cazenave R."/>
            <person name="Ahrendt S."/>
            <person name="Wang J."/>
            <person name="Lipzen A."/>
            <person name="Daum C."/>
            <person name="Barry K."/>
            <person name="Grigoriev I.V."/>
            <person name="Favel A."/>
            <person name="Rosso M.N."/>
            <person name="Martin F."/>
        </authorList>
    </citation>
    <scope>NUCLEOTIDE SEQUENCE [LARGE SCALE GENOMIC DNA]</scope>
    <source>
        <strain evidence="3 4">CIRM-BRFM 2984</strain>
    </source>
</reference>
<sequence>MQLTSPPNNIDSLSESEWSEDVSSTLPDEEMASTLKHDDSPVKRLFLFWDSTGQDGVLTSSKGGSLFCDDPNAPNRRRQIVLYQNTPECEAIFDTNMRTDTCAMQAFACDIASKIRDAYGFLAQNFEPGDEIFLFGFSRGGYAVRKLAELIEKIGLLERESLGLFFAFWRDLTEGKTPAVPHATRTCTIKCLGLWDTVSFGEGAPEPLRLSGTMVPSIVENAFHALSIQENRKEFHPTLFTLPRNPRLNLKEVWFPGAHSDVGGCSARHDLGDISLFWMVGEIVALDLFNIDQTFFANGPRDDLGTSHRRNACSRSERQIKHPESRLEAAIITRAAKYHESWKNASNTLAESEHMVTREMLEKEFGELEYAELNKWEIERKEQWKESGQEYAPY</sequence>
<dbReference type="InterPro" id="IPR018712">
    <property type="entry name" value="Tle1-like_cat"/>
</dbReference>
<dbReference type="PANTHER" id="PTHR33840">
    <property type="match status" value="1"/>
</dbReference>
<dbReference type="Pfam" id="PF09994">
    <property type="entry name" value="T6SS_Tle1-like_cat"/>
    <property type="match status" value="1"/>
</dbReference>
<comment type="caution">
    <text evidence="3">The sequence shown here is derived from an EMBL/GenBank/DDBJ whole genome shotgun (WGS) entry which is preliminary data.</text>
</comment>
<evidence type="ECO:0000259" key="2">
    <source>
        <dbReference type="Pfam" id="PF09994"/>
    </source>
</evidence>
<dbReference type="PANTHER" id="PTHR33840:SF1">
    <property type="entry name" value="TLE1 PHOSPHOLIPASE DOMAIN-CONTAINING PROTEIN"/>
    <property type="match status" value="1"/>
</dbReference>
<name>A0AAW0CJ80_9AGAR</name>
<proteinExistence type="predicted"/>